<dbReference type="Proteomes" id="UP000470520">
    <property type="component" value="Unassembled WGS sequence"/>
</dbReference>
<sequence length="99" mass="10985">MVTFINKLTVNGDIEEFLKIKQSLTEFMSAQPGYRSSSTLRHVGRRHVFIEMAEWDDAASHKAAVRSEEFQARVKGLGALASVEPGLYEEVAEDGADRG</sequence>
<name>A0A7K3QUF6_9ACTN</name>
<dbReference type="GO" id="GO:0004497">
    <property type="term" value="F:monooxygenase activity"/>
    <property type="evidence" value="ECO:0007669"/>
    <property type="project" value="UniProtKB-KW"/>
</dbReference>
<dbReference type="EMBL" id="JAAGMR010000206">
    <property type="protein sequence ID" value="NEB93480.1"/>
    <property type="molecule type" value="Genomic_DNA"/>
</dbReference>
<dbReference type="Gene3D" id="3.30.70.100">
    <property type="match status" value="1"/>
</dbReference>
<evidence type="ECO:0000313" key="2">
    <source>
        <dbReference type="EMBL" id="NEB93480.1"/>
    </source>
</evidence>
<dbReference type="Pfam" id="PF03992">
    <property type="entry name" value="ABM"/>
    <property type="match status" value="1"/>
</dbReference>
<dbReference type="InterPro" id="IPR007138">
    <property type="entry name" value="ABM_dom"/>
</dbReference>
<dbReference type="InterPro" id="IPR011008">
    <property type="entry name" value="Dimeric_a/b-barrel"/>
</dbReference>
<keyword evidence="2" id="KW-0560">Oxidoreductase</keyword>
<dbReference type="SUPFAM" id="SSF54909">
    <property type="entry name" value="Dimeric alpha+beta barrel"/>
    <property type="match status" value="1"/>
</dbReference>
<feature type="domain" description="ABM" evidence="1">
    <location>
        <begin position="1"/>
        <end position="73"/>
    </location>
</feature>
<gene>
    <name evidence="2" type="ORF">G3I21_17585</name>
</gene>
<dbReference type="RefSeq" id="WP_164189850.1">
    <property type="nucleotide sequence ID" value="NZ_JAAGMR010000206.1"/>
</dbReference>
<accession>A0A7K3QUF6</accession>
<keyword evidence="2" id="KW-0503">Monooxygenase</keyword>
<organism evidence="2 3">
    <name type="scientific">Streptomyces bauhiniae</name>
    <dbReference type="NCBI Taxonomy" id="2340725"/>
    <lineage>
        <taxon>Bacteria</taxon>
        <taxon>Bacillati</taxon>
        <taxon>Actinomycetota</taxon>
        <taxon>Actinomycetes</taxon>
        <taxon>Kitasatosporales</taxon>
        <taxon>Streptomycetaceae</taxon>
        <taxon>Streptomyces</taxon>
    </lineage>
</organism>
<comment type="caution">
    <text evidence="2">The sequence shown here is derived from an EMBL/GenBank/DDBJ whole genome shotgun (WGS) entry which is preliminary data.</text>
</comment>
<evidence type="ECO:0000313" key="3">
    <source>
        <dbReference type="Proteomes" id="UP000470520"/>
    </source>
</evidence>
<evidence type="ECO:0000259" key="1">
    <source>
        <dbReference type="Pfam" id="PF03992"/>
    </source>
</evidence>
<proteinExistence type="predicted"/>
<dbReference type="AlphaFoldDB" id="A0A7K3QUF6"/>
<protein>
    <submittedName>
        <fullName evidence="2">Antibiotic biosynthesis monooxygenase</fullName>
    </submittedName>
</protein>
<reference evidence="2 3" key="1">
    <citation type="submission" date="2020-01" db="EMBL/GenBank/DDBJ databases">
        <title>Insect and environment-associated Actinomycetes.</title>
        <authorList>
            <person name="Currrie C."/>
            <person name="Chevrette M."/>
            <person name="Carlson C."/>
            <person name="Stubbendieck R."/>
            <person name="Wendt-Pienkowski E."/>
        </authorList>
    </citation>
    <scope>NUCLEOTIDE SEQUENCE [LARGE SCALE GENOMIC DNA]</scope>
    <source>
        <strain evidence="2 3">SID7754</strain>
    </source>
</reference>